<evidence type="ECO:0000313" key="9">
    <source>
        <dbReference type="Proteomes" id="UP000076770"/>
    </source>
</evidence>
<dbReference type="GO" id="GO:0004386">
    <property type="term" value="F:helicase activity"/>
    <property type="evidence" value="ECO:0007669"/>
    <property type="project" value="UniProtKB-KW"/>
</dbReference>
<dbReference type="InterPro" id="IPR011545">
    <property type="entry name" value="DEAD/DEAH_box_helicase_dom"/>
</dbReference>
<dbReference type="SMART" id="SM00490">
    <property type="entry name" value="HELICc"/>
    <property type="match status" value="1"/>
</dbReference>
<dbReference type="GO" id="GO:0140097">
    <property type="term" value="F:catalytic activity, acting on DNA"/>
    <property type="evidence" value="ECO:0007669"/>
    <property type="project" value="UniProtKB-ARBA"/>
</dbReference>
<keyword evidence="2" id="KW-0378">Hydrolase</keyword>
<dbReference type="InterPro" id="IPR052511">
    <property type="entry name" value="ATP-dep_Helicase"/>
</dbReference>
<dbReference type="EMBL" id="LT549890">
    <property type="protein sequence ID" value="SAI85686.1"/>
    <property type="molecule type" value="Genomic_DNA"/>
</dbReference>
<gene>
    <name evidence="8" type="ORF">SSOP1_2132</name>
</gene>
<dbReference type="AlphaFoldDB" id="A0A157T374"/>
<dbReference type="InterPro" id="IPR027417">
    <property type="entry name" value="P-loop_NTPase"/>
</dbReference>
<proteinExistence type="predicted"/>
<dbReference type="GO" id="GO:0016887">
    <property type="term" value="F:ATP hydrolysis activity"/>
    <property type="evidence" value="ECO:0007669"/>
    <property type="project" value="TreeGrafter"/>
</dbReference>
<dbReference type="InterPro" id="IPR014001">
    <property type="entry name" value="Helicase_ATP-bd"/>
</dbReference>
<sequence length="515" mass="57995">MKLRLRKHMRLVENMLSLADFYNDFITRHGFEERKGIEETLLNLENGHSVILKAPTGYGKTTLTMILANAVSSDIDLGSRVIHVLPYRAIVQDLYLKLKNYADRGVIYTKNIGAQDMDYQDSPFFMKKVNVTTLDTFILNLFKLPTVDFKLIFKNYGSHYEFPRALIYSSIVIFDEFHLLGEDGKSLGAGLAALEVLRDAGVPIVVTSATIDKGLERVLMNKLGKNVKVVNADDFKIDRKIYVNVLENDEISITEEKVKEGKRVLLVYNTRMGAIEAYKKLKGRGLSPILIHSKFSKKDRIDKVNKINEAKLVVSTQVIEAGIDTSFDVLITEASPSHNLIQRAGRVARYGKGGRGKLEGEVYIFPFSGKVYDEREVKETVERVRELKTIDENLLIERDYTEVIDSILAKDLSVIDNSVFVDSKKVKSIYEKICSITRNASIILGFPPNSNDVNDAIPLTEEEAIKIIESKGSSAFVGNGNVKLYNKKCLQLEMLKNDILGVRIQDYNSEIGGVY</sequence>
<accession>A0A157T374</accession>
<feature type="domain" description="Helicase ATP-binding" evidence="6">
    <location>
        <begin position="41"/>
        <end position="229"/>
    </location>
</feature>
<evidence type="ECO:0000256" key="2">
    <source>
        <dbReference type="ARBA" id="ARBA00022801"/>
    </source>
</evidence>
<name>A0A157T374_SACSO</name>
<dbReference type="Pfam" id="PF00270">
    <property type="entry name" value="DEAD"/>
    <property type="match status" value="1"/>
</dbReference>
<evidence type="ECO:0000259" key="7">
    <source>
        <dbReference type="PROSITE" id="PS51194"/>
    </source>
</evidence>
<keyword evidence="4" id="KW-0067">ATP-binding</keyword>
<dbReference type="InterPro" id="IPR001650">
    <property type="entry name" value="Helicase_C-like"/>
</dbReference>
<dbReference type="NCBIfam" id="TIGR01587">
    <property type="entry name" value="cas3_core"/>
    <property type="match status" value="1"/>
</dbReference>
<evidence type="ECO:0000256" key="1">
    <source>
        <dbReference type="ARBA" id="ARBA00022741"/>
    </source>
</evidence>
<reference evidence="9" key="1">
    <citation type="submission" date="2016-04" db="EMBL/GenBank/DDBJ databases">
        <authorList>
            <person name="Shah S.A."/>
            <person name="Garrett R.A."/>
        </authorList>
    </citation>
    <scope>NUCLEOTIDE SEQUENCE [LARGE SCALE GENOMIC DNA]</scope>
    <source>
        <strain evidence="9">ATCC 35091 / DSM 1616 / JCM 8930 / NBRC 15331 / P1</strain>
    </source>
</reference>
<dbReference type="Gene3D" id="3.40.50.300">
    <property type="entry name" value="P-loop containing nucleotide triphosphate hydrolases"/>
    <property type="match status" value="2"/>
</dbReference>
<dbReference type="InterPro" id="IPR006474">
    <property type="entry name" value="Helicase_Cas3_CRISPR-ass_core"/>
</dbReference>
<dbReference type="PROSITE" id="PS51192">
    <property type="entry name" value="HELICASE_ATP_BIND_1"/>
    <property type="match status" value="1"/>
</dbReference>
<evidence type="ECO:0000313" key="8">
    <source>
        <dbReference type="EMBL" id="SAI85686.1"/>
    </source>
</evidence>
<dbReference type="PATRIC" id="fig|2287.9.peg.2240"/>
<keyword evidence="3" id="KW-0347">Helicase</keyword>
<evidence type="ECO:0000256" key="4">
    <source>
        <dbReference type="ARBA" id="ARBA00022840"/>
    </source>
</evidence>
<dbReference type="PROSITE" id="PS51194">
    <property type="entry name" value="HELICASE_CTER"/>
    <property type="match status" value="1"/>
</dbReference>
<evidence type="ECO:0000259" key="6">
    <source>
        <dbReference type="PROSITE" id="PS51192"/>
    </source>
</evidence>
<keyword evidence="5" id="KW-0051">Antiviral defense</keyword>
<dbReference type="Proteomes" id="UP000076770">
    <property type="component" value="Chromosome i"/>
</dbReference>
<feature type="domain" description="Helicase C-terminal" evidence="7">
    <location>
        <begin position="245"/>
        <end position="407"/>
    </location>
</feature>
<evidence type="ECO:0000256" key="5">
    <source>
        <dbReference type="ARBA" id="ARBA00023118"/>
    </source>
</evidence>
<dbReference type="PANTHER" id="PTHR47962:SF5">
    <property type="entry name" value="ATP-DEPENDENT HELICASE LHR-RELATED"/>
    <property type="match status" value="1"/>
</dbReference>
<dbReference type="InterPro" id="IPR054712">
    <property type="entry name" value="Cas3-like_dom"/>
</dbReference>
<dbReference type="Pfam" id="PF22590">
    <property type="entry name" value="Cas3-like_C_2"/>
    <property type="match status" value="1"/>
</dbReference>
<dbReference type="SUPFAM" id="SSF52540">
    <property type="entry name" value="P-loop containing nucleoside triphosphate hydrolases"/>
    <property type="match status" value="1"/>
</dbReference>
<dbReference type="SMART" id="SM00487">
    <property type="entry name" value="DEXDc"/>
    <property type="match status" value="1"/>
</dbReference>
<dbReference type="GO" id="GO:0003677">
    <property type="term" value="F:DNA binding"/>
    <property type="evidence" value="ECO:0007669"/>
    <property type="project" value="TreeGrafter"/>
</dbReference>
<organism evidence="8 9">
    <name type="scientific">Saccharolobus solfataricus</name>
    <name type="common">Sulfolobus solfataricus</name>
    <dbReference type="NCBI Taxonomy" id="2287"/>
    <lineage>
        <taxon>Archaea</taxon>
        <taxon>Thermoproteota</taxon>
        <taxon>Thermoprotei</taxon>
        <taxon>Sulfolobales</taxon>
        <taxon>Sulfolobaceae</taxon>
        <taxon>Saccharolobus</taxon>
    </lineage>
</organism>
<evidence type="ECO:0000256" key="3">
    <source>
        <dbReference type="ARBA" id="ARBA00022806"/>
    </source>
</evidence>
<dbReference type="PANTHER" id="PTHR47962">
    <property type="entry name" value="ATP-DEPENDENT HELICASE LHR-RELATED-RELATED"/>
    <property type="match status" value="1"/>
</dbReference>
<keyword evidence="1" id="KW-0547">Nucleotide-binding</keyword>
<protein>
    <submittedName>
        <fullName evidence="8">CRISPR-associated protein Cas3' (Type I-A)</fullName>
    </submittedName>
</protein>
<dbReference type="GO" id="GO:0005524">
    <property type="term" value="F:ATP binding"/>
    <property type="evidence" value="ECO:0007669"/>
    <property type="project" value="UniProtKB-KW"/>
</dbReference>
<dbReference type="GO" id="GO:0051607">
    <property type="term" value="P:defense response to virus"/>
    <property type="evidence" value="ECO:0007669"/>
    <property type="project" value="UniProtKB-KW"/>
</dbReference>